<dbReference type="Proteomes" id="UP000286100">
    <property type="component" value="Unassembled WGS sequence"/>
</dbReference>
<dbReference type="GO" id="GO:0042834">
    <property type="term" value="F:peptidoglycan binding"/>
    <property type="evidence" value="ECO:0007669"/>
    <property type="project" value="InterPro"/>
</dbReference>
<proteinExistence type="predicted"/>
<keyword evidence="1" id="KW-0812">Transmembrane</keyword>
<comment type="caution">
    <text evidence="3">The sequence shown here is derived from an EMBL/GenBank/DDBJ whole genome shotgun (WGS) entry which is preliminary data.</text>
</comment>
<dbReference type="RefSeq" id="WP_119761830.1">
    <property type="nucleotide sequence ID" value="NZ_QYUM01000003.1"/>
</dbReference>
<dbReference type="Gene3D" id="3.30.70.1070">
    <property type="entry name" value="Sporulation related repeat"/>
    <property type="match status" value="1"/>
</dbReference>
<keyword evidence="1" id="KW-1133">Transmembrane helix</keyword>
<organism evidence="3 4">
    <name type="scientific">Sphingomonas cavernae</name>
    <dbReference type="NCBI Taxonomy" id="2320861"/>
    <lineage>
        <taxon>Bacteria</taxon>
        <taxon>Pseudomonadati</taxon>
        <taxon>Pseudomonadota</taxon>
        <taxon>Alphaproteobacteria</taxon>
        <taxon>Sphingomonadales</taxon>
        <taxon>Sphingomonadaceae</taxon>
        <taxon>Sphingomonas</taxon>
    </lineage>
</organism>
<dbReference type="AlphaFoldDB" id="A0A418WKG7"/>
<evidence type="ECO:0000313" key="3">
    <source>
        <dbReference type="EMBL" id="RJF90541.1"/>
    </source>
</evidence>
<reference evidence="3 4" key="1">
    <citation type="submission" date="2018-09" db="EMBL/GenBank/DDBJ databases">
        <authorList>
            <person name="Zhu H."/>
        </authorList>
    </citation>
    <scope>NUCLEOTIDE SEQUENCE [LARGE SCALE GENOMIC DNA]</scope>
    <source>
        <strain evidence="3 4">K2R01-6</strain>
    </source>
</reference>
<dbReference type="InterPro" id="IPR036680">
    <property type="entry name" value="SPOR-like_sf"/>
</dbReference>
<evidence type="ECO:0000313" key="4">
    <source>
        <dbReference type="Proteomes" id="UP000286100"/>
    </source>
</evidence>
<dbReference type="InterPro" id="IPR007730">
    <property type="entry name" value="SPOR-like_dom"/>
</dbReference>
<sequence length="249" mass="25352">MSDAQRGGLDLRDEDRLPWLEAVEDVGADRPAVSSMKLVGGVVAALAALGIVIAGASWISNRDSGTEGDGSLIQAPAGNYKVKPEAPGGMKVEGQGDTSFSTSEGAEATGKIDTNALPEAPVQGQVVKTPAQRTERAAAPVATVKVADGGKLPAPLPARSSMPLPVGVGPGGSLIQLGAYANEAVANAAWTRMTKRFQFLAALPKSIVPVKIGENTLYRLRANAGSSGQAAELCGKLKVAGENCLIAAN</sequence>
<dbReference type="Pfam" id="PF05036">
    <property type="entry name" value="SPOR"/>
    <property type="match status" value="1"/>
</dbReference>
<keyword evidence="1" id="KW-0472">Membrane</keyword>
<name>A0A418WKG7_9SPHN</name>
<protein>
    <submittedName>
        <fullName evidence="3">SPOR domain-containing protein</fullName>
    </submittedName>
</protein>
<feature type="transmembrane region" description="Helical" evidence="1">
    <location>
        <begin position="38"/>
        <end position="59"/>
    </location>
</feature>
<gene>
    <name evidence="3" type="ORF">D3876_09940</name>
</gene>
<dbReference type="OrthoDB" id="7390714at2"/>
<feature type="domain" description="SPOR" evidence="2">
    <location>
        <begin position="170"/>
        <end position="246"/>
    </location>
</feature>
<keyword evidence="4" id="KW-1185">Reference proteome</keyword>
<accession>A0A418WKG7</accession>
<dbReference type="EMBL" id="QYUM01000003">
    <property type="protein sequence ID" value="RJF90541.1"/>
    <property type="molecule type" value="Genomic_DNA"/>
</dbReference>
<evidence type="ECO:0000256" key="1">
    <source>
        <dbReference type="SAM" id="Phobius"/>
    </source>
</evidence>
<evidence type="ECO:0000259" key="2">
    <source>
        <dbReference type="Pfam" id="PF05036"/>
    </source>
</evidence>